<protein>
    <recommendedName>
        <fullName evidence="2">Predicted 3'-5' exonuclease PolB-like domain-containing protein</fullName>
    </recommendedName>
</protein>
<name>A0A2W5NZB1_9SPHN</name>
<dbReference type="Pfam" id="PF10108">
    <property type="entry name" value="DNA_pol_B_exo2"/>
    <property type="match status" value="1"/>
</dbReference>
<organism evidence="3 4">
    <name type="scientific">Sphingomonas taxi</name>
    <dbReference type="NCBI Taxonomy" id="1549858"/>
    <lineage>
        <taxon>Bacteria</taxon>
        <taxon>Pseudomonadati</taxon>
        <taxon>Pseudomonadota</taxon>
        <taxon>Alphaproteobacteria</taxon>
        <taxon>Sphingomonadales</taxon>
        <taxon>Sphingomonadaceae</taxon>
        <taxon>Sphingomonas</taxon>
    </lineage>
</organism>
<proteinExistence type="predicted"/>
<feature type="region of interest" description="Disordered" evidence="1">
    <location>
        <begin position="36"/>
        <end position="60"/>
    </location>
</feature>
<evidence type="ECO:0000259" key="2">
    <source>
        <dbReference type="Pfam" id="PF10108"/>
    </source>
</evidence>
<dbReference type="InterPro" id="IPR019288">
    <property type="entry name" value="3'-5'_exonuclease_PolB-like"/>
</dbReference>
<sequence length="295" mass="33385">MHIDIKSEPRNRSWIIFDIESAVIDETGHRRYQQMERYVPHDDDDDQPGRRGYKRPEDPLKTPRWIFQSITTACAMVLAVHPDGNADVSRFVTMSAPDHTEKEIVAGLLQVLADAPADTDLVSWAGSFHDLPMLVCAAMRYGLTLPNNWRWLAFGGDGRQRHIDFARVATGNMKMKPIHESELLAAFDIPSKMSAPAFAVARLIESGRWDLVQEQCEGDVIATALLLCRWRKLHDSRVDADMAEDRILRRVCELRAGRGYIAELEARRAVRFAAQFDKAANDAARLAPWLEQHAA</sequence>
<dbReference type="SUPFAM" id="SSF53098">
    <property type="entry name" value="Ribonuclease H-like"/>
    <property type="match status" value="1"/>
</dbReference>
<feature type="domain" description="Predicted 3'-5' exonuclease PolB-like" evidence="2">
    <location>
        <begin position="74"/>
        <end position="241"/>
    </location>
</feature>
<dbReference type="Proteomes" id="UP000249229">
    <property type="component" value="Unassembled WGS sequence"/>
</dbReference>
<accession>A0A2W5NZB1</accession>
<dbReference type="EMBL" id="QFQI01000012">
    <property type="protein sequence ID" value="PZQ58881.1"/>
    <property type="molecule type" value="Genomic_DNA"/>
</dbReference>
<dbReference type="InterPro" id="IPR012337">
    <property type="entry name" value="RNaseH-like_sf"/>
</dbReference>
<reference evidence="3 4" key="1">
    <citation type="submission" date="2017-08" db="EMBL/GenBank/DDBJ databases">
        <title>Infants hospitalized years apart are colonized by the same room-sourced microbial strains.</title>
        <authorList>
            <person name="Brooks B."/>
            <person name="Olm M.R."/>
            <person name="Firek B.A."/>
            <person name="Baker R."/>
            <person name="Thomas B.C."/>
            <person name="Morowitz M.J."/>
            <person name="Banfield J.F."/>
        </authorList>
    </citation>
    <scope>NUCLEOTIDE SEQUENCE [LARGE SCALE GENOMIC DNA]</scope>
    <source>
        <strain evidence="3">S2_005_001_R1_22</strain>
    </source>
</reference>
<gene>
    <name evidence="3" type="ORF">DI544_12780</name>
</gene>
<evidence type="ECO:0000313" key="3">
    <source>
        <dbReference type="EMBL" id="PZQ58881.1"/>
    </source>
</evidence>
<evidence type="ECO:0000313" key="4">
    <source>
        <dbReference type="Proteomes" id="UP000249229"/>
    </source>
</evidence>
<dbReference type="AlphaFoldDB" id="A0A2W5NZB1"/>
<evidence type="ECO:0000256" key="1">
    <source>
        <dbReference type="SAM" id="MobiDB-lite"/>
    </source>
</evidence>
<comment type="caution">
    <text evidence="3">The sequence shown here is derived from an EMBL/GenBank/DDBJ whole genome shotgun (WGS) entry which is preliminary data.</text>
</comment>